<dbReference type="SUPFAM" id="SSF46689">
    <property type="entry name" value="Homeodomain-like"/>
    <property type="match status" value="1"/>
</dbReference>
<keyword evidence="4" id="KW-0902">Two-component regulatory system</keyword>
<dbReference type="InterPro" id="IPR018060">
    <property type="entry name" value="HTH_AraC"/>
</dbReference>
<dbReference type="SMART" id="SM00448">
    <property type="entry name" value="REC"/>
    <property type="match status" value="1"/>
</dbReference>
<dbReference type="GO" id="GO:0043565">
    <property type="term" value="F:sequence-specific DNA binding"/>
    <property type="evidence" value="ECO:0007669"/>
    <property type="project" value="InterPro"/>
</dbReference>
<gene>
    <name evidence="11" type="ORF">GJB61_01605</name>
</gene>
<dbReference type="GO" id="GO:0005737">
    <property type="term" value="C:cytoplasm"/>
    <property type="evidence" value="ECO:0007669"/>
    <property type="project" value="UniProtKB-SubCell"/>
</dbReference>
<keyword evidence="3 8" id="KW-0597">Phosphoprotein</keyword>
<dbReference type="Pfam" id="PF12833">
    <property type="entry name" value="HTH_18"/>
    <property type="match status" value="1"/>
</dbReference>
<dbReference type="Proteomes" id="UP000463051">
    <property type="component" value="Unassembled WGS sequence"/>
</dbReference>
<evidence type="ECO:0000256" key="6">
    <source>
        <dbReference type="ARBA" id="ARBA00023125"/>
    </source>
</evidence>
<dbReference type="InterPro" id="IPR001789">
    <property type="entry name" value="Sig_transdc_resp-reg_receiver"/>
</dbReference>
<dbReference type="Pfam" id="PF00072">
    <property type="entry name" value="Response_reg"/>
    <property type="match status" value="1"/>
</dbReference>
<dbReference type="SMART" id="SM00342">
    <property type="entry name" value="HTH_ARAC"/>
    <property type="match status" value="1"/>
</dbReference>
<dbReference type="InterPro" id="IPR011006">
    <property type="entry name" value="CheY-like_superfamily"/>
</dbReference>
<dbReference type="Gene3D" id="3.40.50.2300">
    <property type="match status" value="1"/>
</dbReference>
<dbReference type="EMBL" id="WJXB01000001">
    <property type="protein sequence ID" value="MRN51703.1"/>
    <property type="molecule type" value="Genomic_DNA"/>
</dbReference>
<keyword evidence="6" id="KW-0238">DNA-binding</keyword>
<comment type="subcellular location">
    <subcellularLocation>
        <location evidence="1">Cytoplasm</location>
    </subcellularLocation>
</comment>
<evidence type="ECO:0000256" key="7">
    <source>
        <dbReference type="ARBA" id="ARBA00023163"/>
    </source>
</evidence>
<feature type="modified residue" description="4-aspartylphosphate" evidence="8">
    <location>
        <position position="56"/>
    </location>
</feature>
<keyword evidence="2" id="KW-0963">Cytoplasm</keyword>
<dbReference type="AlphaFoldDB" id="A0A7X2H1K7"/>
<evidence type="ECO:0000256" key="5">
    <source>
        <dbReference type="ARBA" id="ARBA00023015"/>
    </source>
</evidence>
<feature type="domain" description="HTH araC/xylS-type" evidence="9">
    <location>
        <begin position="409"/>
        <end position="507"/>
    </location>
</feature>
<sequence>MKFRVLLIDDEPSALEGMQMWIDWQELGFEVCGTSSNGKEGLQLIQQLTPDLVITDVNMPLMNGLEMIAAWQQTKAKDVKFAILSGYSEFEYAQTAIRYGINHYLLKPIIPEEAAEELKEIYQELEQESEALNLNQMASSVEIATLIKGVLYEKSTDEANLNILTRLSENRSQWGISLIQTQPELYGEVRGSTAALLANELSMYLIDLDANILAIVYGYTLGHDQINAVLNKLLADYVKHPLAIAVGASVSSLLNIANAYQSARETMLHYFYRPEFSEILSYQDIQNDSFSYHYDQMKLMDAMIKPLNTLDRTSFIQAVGAAASSFREMLIAPEVVKKIVIHIMYKIIEYTREAGGAQVEYLLARFSIPEILDSLITLNDLMDNLLACGEESINLLLREQSRRSQGIVQDINHYIQENFRQNLTIKRLAEIFYLHPVYLGQLLMKKNGMNFNVQLHSLRIEEAMRLFRQNTLKNSEIADKVGYSNYGQFLKQFEKKMQMSPNEYKQTKI</sequence>
<dbReference type="PANTHER" id="PTHR42713:SF3">
    <property type="entry name" value="TRANSCRIPTIONAL REGULATORY PROTEIN HPTR"/>
    <property type="match status" value="1"/>
</dbReference>
<evidence type="ECO:0000256" key="8">
    <source>
        <dbReference type="PROSITE-ProRule" id="PRU00169"/>
    </source>
</evidence>
<dbReference type="CDD" id="cd17536">
    <property type="entry name" value="REC_YesN-like"/>
    <property type="match status" value="1"/>
</dbReference>
<dbReference type="GO" id="GO:0000160">
    <property type="term" value="P:phosphorelay signal transduction system"/>
    <property type="evidence" value="ECO:0007669"/>
    <property type="project" value="UniProtKB-KW"/>
</dbReference>
<organism evidence="11 12">
    <name type="scientific">Paenibacillus monticola</name>
    <dbReference type="NCBI Taxonomy" id="2666075"/>
    <lineage>
        <taxon>Bacteria</taxon>
        <taxon>Bacillati</taxon>
        <taxon>Bacillota</taxon>
        <taxon>Bacilli</taxon>
        <taxon>Bacillales</taxon>
        <taxon>Paenibacillaceae</taxon>
        <taxon>Paenibacillus</taxon>
    </lineage>
</organism>
<dbReference type="PANTHER" id="PTHR42713">
    <property type="entry name" value="HISTIDINE KINASE-RELATED"/>
    <property type="match status" value="1"/>
</dbReference>
<comment type="caution">
    <text evidence="11">The sequence shown here is derived from an EMBL/GenBank/DDBJ whole genome shotgun (WGS) entry which is preliminary data.</text>
</comment>
<dbReference type="PROSITE" id="PS50110">
    <property type="entry name" value="RESPONSE_REGULATORY"/>
    <property type="match status" value="1"/>
</dbReference>
<dbReference type="PROSITE" id="PS01124">
    <property type="entry name" value="HTH_ARAC_FAMILY_2"/>
    <property type="match status" value="1"/>
</dbReference>
<accession>A0A7X2H1K7</accession>
<feature type="domain" description="Response regulatory" evidence="10">
    <location>
        <begin position="4"/>
        <end position="122"/>
    </location>
</feature>
<evidence type="ECO:0000256" key="4">
    <source>
        <dbReference type="ARBA" id="ARBA00023012"/>
    </source>
</evidence>
<evidence type="ECO:0000313" key="12">
    <source>
        <dbReference type="Proteomes" id="UP000463051"/>
    </source>
</evidence>
<protein>
    <submittedName>
        <fullName evidence="11">Response regulator</fullName>
    </submittedName>
</protein>
<dbReference type="RefSeq" id="WP_154116486.1">
    <property type="nucleotide sequence ID" value="NZ_WJXB01000001.1"/>
</dbReference>
<name>A0A7X2H1K7_9BACL</name>
<keyword evidence="12" id="KW-1185">Reference proteome</keyword>
<evidence type="ECO:0000256" key="2">
    <source>
        <dbReference type="ARBA" id="ARBA00022490"/>
    </source>
</evidence>
<evidence type="ECO:0000256" key="1">
    <source>
        <dbReference type="ARBA" id="ARBA00004496"/>
    </source>
</evidence>
<keyword evidence="5" id="KW-0805">Transcription regulation</keyword>
<proteinExistence type="predicted"/>
<evidence type="ECO:0000259" key="9">
    <source>
        <dbReference type="PROSITE" id="PS01124"/>
    </source>
</evidence>
<dbReference type="InterPro" id="IPR051552">
    <property type="entry name" value="HptR"/>
</dbReference>
<evidence type="ECO:0000313" key="11">
    <source>
        <dbReference type="EMBL" id="MRN51703.1"/>
    </source>
</evidence>
<keyword evidence="7" id="KW-0804">Transcription</keyword>
<dbReference type="InterPro" id="IPR009057">
    <property type="entry name" value="Homeodomain-like_sf"/>
</dbReference>
<evidence type="ECO:0000259" key="10">
    <source>
        <dbReference type="PROSITE" id="PS50110"/>
    </source>
</evidence>
<dbReference type="GO" id="GO:0003700">
    <property type="term" value="F:DNA-binding transcription factor activity"/>
    <property type="evidence" value="ECO:0007669"/>
    <property type="project" value="InterPro"/>
</dbReference>
<reference evidence="11 12" key="1">
    <citation type="submission" date="2019-11" db="EMBL/GenBank/DDBJ databases">
        <title>Paenibacillus monticola sp. nov., a novel PGPR strain isolated from mountain sample in China.</title>
        <authorList>
            <person name="Zhao Q."/>
            <person name="Li H.-P."/>
            <person name="Zhang J.-L."/>
        </authorList>
    </citation>
    <scope>NUCLEOTIDE SEQUENCE [LARGE SCALE GENOMIC DNA]</scope>
    <source>
        <strain evidence="11 12">LC-T2</strain>
    </source>
</reference>
<dbReference type="Gene3D" id="1.10.10.60">
    <property type="entry name" value="Homeodomain-like"/>
    <property type="match status" value="2"/>
</dbReference>
<dbReference type="SUPFAM" id="SSF52172">
    <property type="entry name" value="CheY-like"/>
    <property type="match status" value="1"/>
</dbReference>
<evidence type="ECO:0000256" key="3">
    <source>
        <dbReference type="ARBA" id="ARBA00022553"/>
    </source>
</evidence>